<dbReference type="PANTHER" id="PTHR33362:SF5">
    <property type="entry name" value="C4-DICARBOXYLATE TRAP TRANSPORTER LARGE PERMEASE PROTEIN DCTM"/>
    <property type="match status" value="1"/>
</dbReference>
<comment type="subunit">
    <text evidence="7">The complex comprises the extracytoplasmic solute receptor protein and the two transmembrane proteins.</text>
</comment>
<evidence type="ECO:0000259" key="8">
    <source>
        <dbReference type="Pfam" id="PF06808"/>
    </source>
</evidence>
<feature type="transmembrane region" description="Helical" evidence="7">
    <location>
        <begin position="278"/>
        <end position="299"/>
    </location>
</feature>
<name>A0A2T8HZ70_9RHOB</name>
<evidence type="ECO:0000313" key="10">
    <source>
        <dbReference type="Proteomes" id="UP000245911"/>
    </source>
</evidence>
<evidence type="ECO:0000256" key="7">
    <source>
        <dbReference type="RuleBase" id="RU369079"/>
    </source>
</evidence>
<feature type="transmembrane region" description="Helical" evidence="7">
    <location>
        <begin position="224"/>
        <end position="242"/>
    </location>
</feature>
<keyword evidence="5 7" id="KW-1133">Transmembrane helix</keyword>
<dbReference type="PANTHER" id="PTHR33362">
    <property type="entry name" value="SIALIC ACID TRAP TRANSPORTER PERMEASE PROTEIN SIAT-RELATED"/>
    <property type="match status" value="1"/>
</dbReference>
<dbReference type="Pfam" id="PF06808">
    <property type="entry name" value="DctM"/>
    <property type="match status" value="1"/>
</dbReference>
<gene>
    <name evidence="9" type="ORF">DDE20_04070</name>
</gene>
<comment type="caution">
    <text evidence="9">The sequence shown here is derived from an EMBL/GenBank/DDBJ whole genome shotgun (WGS) entry which is preliminary data.</text>
</comment>
<dbReference type="EMBL" id="QDKM01000001">
    <property type="protein sequence ID" value="PVH30699.1"/>
    <property type="molecule type" value="Genomic_DNA"/>
</dbReference>
<keyword evidence="7" id="KW-0813">Transport</keyword>
<comment type="similarity">
    <text evidence="7">Belongs to the TRAP transporter large permease family.</text>
</comment>
<feature type="transmembrane region" description="Helical" evidence="7">
    <location>
        <begin position="180"/>
        <end position="203"/>
    </location>
</feature>
<dbReference type="AlphaFoldDB" id="A0A2T8HZ70"/>
<evidence type="ECO:0000313" key="9">
    <source>
        <dbReference type="EMBL" id="PVH30699.1"/>
    </source>
</evidence>
<keyword evidence="2" id="KW-1003">Cell membrane</keyword>
<feature type="transmembrane region" description="Helical" evidence="7">
    <location>
        <begin position="404"/>
        <end position="428"/>
    </location>
</feature>
<protein>
    <recommendedName>
        <fullName evidence="7">TRAP transporter large permease protein</fullName>
    </recommendedName>
</protein>
<feature type="transmembrane region" description="Helical" evidence="7">
    <location>
        <begin position="146"/>
        <end position="168"/>
    </location>
</feature>
<evidence type="ECO:0000256" key="5">
    <source>
        <dbReference type="ARBA" id="ARBA00022989"/>
    </source>
</evidence>
<keyword evidence="6 7" id="KW-0472">Membrane</keyword>
<feature type="transmembrane region" description="Helical" evidence="7">
    <location>
        <begin position="311"/>
        <end position="333"/>
    </location>
</feature>
<feature type="transmembrane region" description="Helical" evidence="7">
    <location>
        <begin position="99"/>
        <end position="125"/>
    </location>
</feature>
<dbReference type="GO" id="GO:0005886">
    <property type="term" value="C:plasma membrane"/>
    <property type="evidence" value="ECO:0007669"/>
    <property type="project" value="UniProtKB-SubCell"/>
</dbReference>
<feature type="transmembrane region" description="Helical" evidence="7">
    <location>
        <begin position="6"/>
        <end position="39"/>
    </location>
</feature>
<evidence type="ECO:0000256" key="6">
    <source>
        <dbReference type="ARBA" id="ARBA00023136"/>
    </source>
</evidence>
<dbReference type="InterPro" id="IPR010656">
    <property type="entry name" value="DctM"/>
</dbReference>
<proteinExistence type="inferred from homology"/>
<reference evidence="9 10" key="1">
    <citation type="submission" date="2018-04" db="EMBL/GenBank/DDBJ databases">
        <title>Pararhodobacter oceanense sp. nov., isolated from marine intertidal sediment.</title>
        <authorList>
            <person name="Wang X.-L."/>
            <person name="Du Z.-J."/>
        </authorList>
    </citation>
    <scope>NUCLEOTIDE SEQUENCE [LARGE SCALE GENOMIC DNA]</scope>
    <source>
        <strain evidence="9 10">AM505</strain>
    </source>
</reference>
<dbReference type="Proteomes" id="UP000245911">
    <property type="component" value="Unassembled WGS sequence"/>
</dbReference>
<organism evidence="9 10">
    <name type="scientific">Pararhodobacter oceanensis</name>
    <dbReference type="NCBI Taxonomy" id="2172121"/>
    <lineage>
        <taxon>Bacteria</taxon>
        <taxon>Pseudomonadati</taxon>
        <taxon>Pseudomonadota</taxon>
        <taxon>Alphaproteobacteria</taxon>
        <taxon>Rhodobacterales</taxon>
        <taxon>Paracoccaceae</taxon>
        <taxon>Pararhodobacter</taxon>
    </lineage>
</organism>
<evidence type="ECO:0000256" key="1">
    <source>
        <dbReference type="ARBA" id="ARBA00004429"/>
    </source>
</evidence>
<dbReference type="PIRSF" id="PIRSF006066">
    <property type="entry name" value="HI0050"/>
    <property type="match status" value="1"/>
</dbReference>
<evidence type="ECO:0000256" key="4">
    <source>
        <dbReference type="ARBA" id="ARBA00022692"/>
    </source>
</evidence>
<evidence type="ECO:0000256" key="2">
    <source>
        <dbReference type="ARBA" id="ARBA00022475"/>
    </source>
</evidence>
<dbReference type="RefSeq" id="WP_116557122.1">
    <property type="nucleotide sequence ID" value="NZ_QDKM01000001.1"/>
</dbReference>
<keyword evidence="10" id="KW-1185">Reference proteome</keyword>
<dbReference type="NCBIfam" id="TIGR00786">
    <property type="entry name" value="dctM"/>
    <property type="match status" value="1"/>
</dbReference>
<dbReference type="InterPro" id="IPR004681">
    <property type="entry name" value="TRAP_DctM"/>
</dbReference>
<feature type="transmembrane region" description="Helical" evidence="7">
    <location>
        <begin position="362"/>
        <end position="383"/>
    </location>
</feature>
<dbReference type="GO" id="GO:0022857">
    <property type="term" value="F:transmembrane transporter activity"/>
    <property type="evidence" value="ECO:0007669"/>
    <property type="project" value="UniProtKB-UniRule"/>
</dbReference>
<feature type="transmembrane region" description="Helical" evidence="7">
    <location>
        <begin position="60"/>
        <end position="79"/>
    </location>
</feature>
<accession>A0A2T8HZ70</accession>
<sequence length="436" mass="46070">MSPEMIGLMGIGALMLMILTHVPIGIAMGVSGVLTFGLLRNFSAAFSIVGTEASTVFASLELAIIPLFLIMGSFAASGGMGKDIYRLAFAFLGHYRGGLAMATIGGCAGFGAVCGSSIATVSTMTQVSYGEMVKRGYAASLSTGSIAAGGTLGILVPPSVIIVLYAVLAEQFILTLFTAALIPALLAVIGYMISIWIFVVLNPNAGPRGERSNWCERAAAVRESWATLLLAITVAGGIYTGIFTVTESAAIGAIMAVAIAVMRGKITWKVFWHNLHSTAATSAMLYVILIGASVFSYALTLSRLPANIVNYVGALDVAPLVIIAVLMLIYIILGALFDTVSAMVLTMPFVFPLILNMGYDPIWWGIVMVMVIEIGMVTPPIGINALIIKSMLPGSKLSDIYKGILPFLVSDLIRLTLVILFPALIMWLPTIMDLPR</sequence>
<feature type="domain" description="TRAP C4-dicarboxylate transport system permease DctM subunit" evidence="8">
    <location>
        <begin position="12"/>
        <end position="424"/>
    </location>
</feature>
<feature type="transmembrane region" description="Helical" evidence="7">
    <location>
        <begin position="340"/>
        <end position="356"/>
    </location>
</feature>
<keyword evidence="3 7" id="KW-0997">Cell inner membrane</keyword>
<dbReference type="OrthoDB" id="9790209at2"/>
<comment type="function">
    <text evidence="7">Part of the tripartite ATP-independent periplasmic (TRAP) transport system.</text>
</comment>
<comment type="subcellular location">
    <subcellularLocation>
        <location evidence="1 7">Cell inner membrane</location>
        <topology evidence="1 7">Multi-pass membrane protein</topology>
    </subcellularLocation>
</comment>
<keyword evidence="4 7" id="KW-0812">Transmembrane</keyword>
<evidence type="ECO:0000256" key="3">
    <source>
        <dbReference type="ARBA" id="ARBA00022519"/>
    </source>
</evidence>